<dbReference type="SUPFAM" id="SSF57783">
    <property type="entry name" value="Zinc beta-ribbon"/>
    <property type="match status" value="1"/>
</dbReference>
<dbReference type="GO" id="GO:0006269">
    <property type="term" value="P:DNA replication, synthesis of primer"/>
    <property type="evidence" value="ECO:0007669"/>
    <property type="project" value="UniProtKB-UniRule"/>
</dbReference>
<dbReference type="SMART" id="SM00493">
    <property type="entry name" value="TOPRIM"/>
    <property type="match status" value="1"/>
</dbReference>
<evidence type="ECO:0000256" key="8">
    <source>
        <dbReference type="ARBA" id="ARBA00022833"/>
    </source>
</evidence>
<sequence length="582" mass="67032">MSGSVPEEVIDRIRERADIVEIISEYLPLKKAGKNYKALCPFHQERTPSFMVSPEKQLFHCFGCGVGGNVFSFLMKWEKITFPEAIRNLGEKVGIPVSFSAEEERTSDYKEELYRINKLVAEIFQEELKKNKRAQAYLKGRGFDEETVATFKIGFAPSSKEFLGVCQKRDLSREKLEKLGLLLAGGKEERAYFRYRIILPIFTSRGRICGFGARVIDDSMPKYLNSSESSIFDKGKTLYGLNFSKEAIRRENEAILVEGYTDLICLHQVGIKNVVASLGTSLTPWQARTIRRYTNQIFIAYDHDRAGVAATLRGIDLLLEEDLRIKVIPLPRGKDPADLVKEGGELFLRKKAEATAYFDYRLKQEMEKRPSLELEDKIEILNALFPTLGKNKNLVRIRDFIKKLSHELDLDEESIGMEFEKFKRDGNKDLFRSPSLRKKDGREEMEKMLLQLMLDDEEIINIVEKKWDAHLFRNSSYRLIAEKLINSLKEGKVASAKLAGQLEEENLSSLISSFSLSKSSWEEDSKQNLVRDLMGSLERNNIQRRINELRENIKAGEDKGEEKKVERWLQELARLKKQIISR</sequence>
<accession>A0A523UY29</accession>
<protein>
    <recommendedName>
        <fullName evidence="12 13">DNA primase</fullName>
        <ecNumber evidence="12">2.7.7.101</ecNumber>
    </recommendedName>
</protein>
<comment type="subunit">
    <text evidence="12">Monomer. Interacts with DnaB.</text>
</comment>
<evidence type="ECO:0000256" key="5">
    <source>
        <dbReference type="ARBA" id="ARBA00022705"/>
    </source>
</evidence>
<gene>
    <name evidence="12" type="primary">dnaG</name>
    <name evidence="17" type="ORF">E3J59_02055</name>
</gene>
<keyword evidence="11 12" id="KW-0804">Transcription</keyword>
<keyword evidence="9" id="KW-0460">Magnesium</keyword>
<keyword evidence="10 12" id="KW-0238">DNA-binding</keyword>
<dbReference type="InterPro" id="IPR036977">
    <property type="entry name" value="DNA_primase_Znf_CHC2"/>
</dbReference>
<evidence type="ECO:0000256" key="11">
    <source>
        <dbReference type="ARBA" id="ARBA00023163"/>
    </source>
</evidence>
<organism evidence="17 18">
    <name type="scientific">Aerophobetes bacterium</name>
    <dbReference type="NCBI Taxonomy" id="2030807"/>
    <lineage>
        <taxon>Bacteria</taxon>
        <taxon>Candidatus Aerophobota</taxon>
    </lineage>
</organism>
<dbReference type="FunFam" id="3.90.580.10:FF:000001">
    <property type="entry name" value="DNA primase"/>
    <property type="match status" value="1"/>
</dbReference>
<evidence type="ECO:0000256" key="1">
    <source>
        <dbReference type="ARBA" id="ARBA00022478"/>
    </source>
</evidence>
<evidence type="ECO:0000256" key="13">
    <source>
        <dbReference type="PIRNR" id="PIRNR002811"/>
    </source>
</evidence>
<dbReference type="HAMAP" id="MF_00974">
    <property type="entry name" value="DNA_primase_DnaG"/>
    <property type="match status" value="1"/>
</dbReference>
<evidence type="ECO:0000256" key="12">
    <source>
        <dbReference type="HAMAP-Rule" id="MF_00974"/>
    </source>
</evidence>
<evidence type="ECO:0000256" key="4">
    <source>
        <dbReference type="ARBA" id="ARBA00022695"/>
    </source>
</evidence>
<dbReference type="InterPro" id="IPR013264">
    <property type="entry name" value="DNAG_N"/>
</dbReference>
<keyword evidence="1 12" id="KW-0240">DNA-directed RNA polymerase</keyword>
<keyword evidence="8 12" id="KW-0862">Zinc</keyword>
<comment type="domain">
    <text evidence="12">Contains an N-terminal zinc-binding domain, a central core domain that contains the primase activity, and a C-terminal DnaB-binding domain.</text>
</comment>
<dbReference type="InterPro" id="IPR006171">
    <property type="entry name" value="TOPRIM_dom"/>
</dbReference>
<dbReference type="GO" id="GO:0003677">
    <property type="term" value="F:DNA binding"/>
    <property type="evidence" value="ECO:0007669"/>
    <property type="project" value="UniProtKB-KW"/>
</dbReference>
<evidence type="ECO:0000256" key="10">
    <source>
        <dbReference type="ARBA" id="ARBA00023125"/>
    </source>
</evidence>
<dbReference type="GO" id="GO:0005737">
    <property type="term" value="C:cytoplasm"/>
    <property type="evidence" value="ECO:0007669"/>
    <property type="project" value="TreeGrafter"/>
</dbReference>
<dbReference type="Gene3D" id="3.90.580.10">
    <property type="entry name" value="Zinc finger, CHC2-type domain"/>
    <property type="match status" value="1"/>
</dbReference>
<dbReference type="EC" id="2.7.7.101" evidence="12"/>
<evidence type="ECO:0000256" key="9">
    <source>
        <dbReference type="ARBA" id="ARBA00022842"/>
    </source>
</evidence>
<dbReference type="InterPro" id="IPR002694">
    <property type="entry name" value="Znf_CHC2"/>
</dbReference>
<evidence type="ECO:0000256" key="15">
    <source>
        <dbReference type="SAM" id="Coils"/>
    </source>
</evidence>
<keyword evidence="2 12" id="KW-0639">Primosome</keyword>
<evidence type="ECO:0000259" key="16">
    <source>
        <dbReference type="PROSITE" id="PS50880"/>
    </source>
</evidence>
<dbReference type="InterPro" id="IPR050219">
    <property type="entry name" value="DnaG_primase"/>
</dbReference>
<keyword evidence="15" id="KW-0175">Coiled coil</keyword>
<keyword evidence="7 12" id="KW-0863">Zinc-finger</keyword>
<dbReference type="PANTHER" id="PTHR30313:SF2">
    <property type="entry name" value="DNA PRIMASE"/>
    <property type="match status" value="1"/>
</dbReference>
<dbReference type="SMART" id="SM00400">
    <property type="entry name" value="ZnF_CHCC"/>
    <property type="match status" value="1"/>
</dbReference>
<dbReference type="PIRSF" id="PIRSF002811">
    <property type="entry name" value="DnaG"/>
    <property type="match status" value="1"/>
</dbReference>
<comment type="caution">
    <text evidence="17">The sequence shown here is derived from an EMBL/GenBank/DDBJ whole genome shotgun (WGS) entry which is preliminary data.</text>
</comment>
<evidence type="ECO:0000256" key="2">
    <source>
        <dbReference type="ARBA" id="ARBA00022515"/>
    </source>
</evidence>
<keyword evidence="4 12" id="KW-0548">Nucleotidyltransferase</keyword>
<dbReference type="Pfam" id="PF13155">
    <property type="entry name" value="Toprim_2"/>
    <property type="match status" value="1"/>
</dbReference>
<name>A0A523UY29_UNCAE</name>
<dbReference type="Pfam" id="PF08275">
    <property type="entry name" value="DNAG_N"/>
    <property type="match status" value="1"/>
</dbReference>
<dbReference type="NCBIfam" id="TIGR01391">
    <property type="entry name" value="dnaG"/>
    <property type="match status" value="1"/>
</dbReference>
<comment type="function">
    <text evidence="12 13">RNA polymerase that catalyzes the synthesis of short RNA molecules used as primers for DNA polymerase during DNA replication.</text>
</comment>
<dbReference type="GO" id="GO:0003899">
    <property type="term" value="F:DNA-directed RNA polymerase activity"/>
    <property type="evidence" value="ECO:0007669"/>
    <property type="project" value="UniProtKB-UniRule"/>
</dbReference>
<keyword evidence="3 12" id="KW-0808">Transferase</keyword>
<dbReference type="InterPro" id="IPR034151">
    <property type="entry name" value="TOPRIM_DnaG_bac"/>
</dbReference>
<evidence type="ECO:0000256" key="14">
    <source>
        <dbReference type="PIRSR" id="PIRSR002811-1"/>
    </source>
</evidence>
<feature type="coiled-coil region" evidence="15">
    <location>
        <begin position="539"/>
        <end position="578"/>
    </location>
</feature>
<keyword evidence="5 12" id="KW-0235">DNA replication</keyword>
<dbReference type="GO" id="GO:0008270">
    <property type="term" value="F:zinc ion binding"/>
    <property type="evidence" value="ECO:0007669"/>
    <property type="project" value="UniProtKB-UniRule"/>
</dbReference>
<comment type="cofactor">
    <cofactor evidence="12 13 14">
        <name>Zn(2+)</name>
        <dbReference type="ChEBI" id="CHEBI:29105"/>
    </cofactor>
    <text evidence="12 13 14">Binds 1 zinc ion per monomer.</text>
</comment>
<dbReference type="Gene3D" id="3.90.980.10">
    <property type="entry name" value="DNA primase, catalytic core, N-terminal domain"/>
    <property type="match status" value="1"/>
</dbReference>
<dbReference type="Gene3D" id="3.40.1360.10">
    <property type="match status" value="1"/>
</dbReference>
<dbReference type="InterPro" id="IPR006295">
    <property type="entry name" value="DNA_primase_DnaG"/>
</dbReference>
<dbReference type="Proteomes" id="UP000320679">
    <property type="component" value="Unassembled WGS sequence"/>
</dbReference>
<comment type="similarity">
    <text evidence="12 13">Belongs to the DnaG primase family.</text>
</comment>
<dbReference type="EMBL" id="SOJK01000090">
    <property type="protein sequence ID" value="TET47436.1"/>
    <property type="molecule type" value="Genomic_DNA"/>
</dbReference>
<dbReference type="GO" id="GO:0000428">
    <property type="term" value="C:DNA-directed RNA polymerase complex"/>
    <property type="evidence" value="ECO:0007669"/>
    <property type="project" value="UniProtKB-KW"/>
</dbReference>
<dbReference type="InterPro" id="IPR016136">
    <property type="entry name" value="DNA_helicase_N/primase_C"/>
</dbReference>
<dbReference type="SUPFAM" id="SSF56731">
    <property type="entry name" value="DNA primase core"/>
    <property type="match status" value="1"/>
</dbReference>
<feature type="zinc finger region" description="CHC2-type" evidence="12 14">
    <location>
        <begin position="40"/>
        <end position="64"/>
    </location>
</feature>
<evidence type="ECO:0000313" key="18">
    <source>
        <dbReference type="Proteomes" id="UP000320679"/>
    </source>
</evidence>
<dbReference type="InterPro" id="IPR030846">
    <property type="entry name" value="DnaG_bac"/>
</dbReference>
<proteinExistence type="inferred from homology"/>
<reference evidence="17 18" key="1">
    <citation type="submission" date="2019-03" db="EMBL/GenBank/DDBJ databases">
        <title>Metabolic potential of uncultured bacteria and archaea associated with petroleum seepage in deep-sea sediments.</title>
        <authorList>
            <person name="Dong X."/>
            <person name="Hubert C."/>
        </authorList>
    </citation>
    <scope>NUCLEOTIDE SEQUENCE [LARGE SCALE GENOMIC DNA]</scope>
    <source>
        <strain evidence="17">E29_bin78</strain>
    </source>
</reference>
<dbReference type="GO" id="GO:1990077">
    <property type="term" value="C:primosome complex"/>
    <property type="evidence" value="ECO:0007669"/>
    <property type="project" value="UniProtKB-KW"/>
</dbReference>
<evidence type="ECO:0000313" key="17">
    <source>
        <dbReference type="EMBL" id="TET47436.1"/>
    </source>
</evidence>
<dbReference type="Pfam" id="PF01807">
    <property type="entry name" value="Zn_ribbon_DnaG"/>
    <property type="match status" value="1"/>
</dbReference>
<dbReference type="PANTHER" id="PTHR30313">
    <property type="entry name" value="DNA PRIMASE"/>
    <property type="match status" value="1"/>
</dbReference>
<dbReference type="InterPro" id="IPR037068">
    <property type="entry name" value="DNA_primase_core_N_sf"/>
</dbReference>
<feature type="domain" description="Toprim" evidence="16">
    <location>
        <begin position="252"/>
        <end position="333"/>
    </location>
</feature>
<dbReference type="CDD" id="cd03364">
    <property type="entry name" value="TOPRIM_DnaG_primases"/>
    <property type="match status" value="1"/>
</dbReference>
<evidence type="ECO:0000256" key="7">
    <source>
        <dbReference type="ARBA" id="ARBA00022771"/>
    </source>
</evidence>
<evidence type="ECO:0000256" key="3">
    <source>
        <dbReference type="ARBA" id="ARBA00022679"/>
    </source>
</evidence>
<dbReference type="AlphaFoldDB" id="A0A523UY29"/>
<comment type="catalytic activity">
    <reaction evidence="12">
        <text>ssDNA + n NTP = ssDNA/pppN(pN)n-1 hybrid + (n-1) diphosphate.</text>
        <dbReference type="EC" id="2.7.7.101"/>
    </reaction>
</comment>
<keyword evidence="6 12" id="KW-0479">Metal-binding</keyword>
<evidence type="ECO:0000256" key="6">
    <source>
        <dbReference type="ARBA" id="ARBA00022723"/>
    </source>
</evidence>
<dbReference type="Gene3D" id="1.10.860.10">
    <property type="entry name" value="DNAb Helicase, Chain A"/>
    <property type="match status" value="1"/>
</dbReference>
<dbReference type="PROSITE" id="PS50880">
    <property type="entry name" value="TOPRIM"/>
    <property type="match status" value="1"/>
</dbReference>